<dbReference type="PRINTS" id="PR00506">
    <property type="entry name" value="D21N6MTFRASE"/>
</dbReference>
<protein>
    <recommendedName>
        <fullName evidence="2">site-specific DNA-methyltransferase (adenine-specific)</fullName>
        <ecNumber evidence="2">2.1.1.72</ecNumber>
    </recommendedName>
</protein>
<evidence type="ECO:0000313" key="8">
    <source>
        <dbReference type="EMBL" id="GAA5482173.1"/>
    </source>
</evidence>
<dbReference type="Pfam" id="PF01555">
    <property type="entry name" value="N6_N4_Mtase"/>
    <property type="match status" value="1"/>
</dbReference>
<dbReference type="InterPro" id="IPR029063">
    <property type="entry name" value="SAM-dependent_MTases_sf"/>
</dbReference>
<dbReference type="Gene3D" id="3.40.50.150">
    <property type="entry name" value="Vaccinia Virus protein VP39"/>
    <property type="match status" value="1"/>
</dbReference>
<sequence>MPTLDWIGKDAVIRHHKEVPFRLLEPDPERSHGDPDEGNLIVQGDNLHALKALLPKYAGRVKCIYIDPPYNTGKEGWIYNDNVNAPEILKWLGQTVGKEAEDLSRHDKWLCMMYPRLVLLKQFLSEDGAIFVSIDDNEVSALRMLMDEIFRVKNHLATFTWRTDGNFDNQAKIKVSHEYIVAYARDADAFVHPAVVDPSIQDHSKLFRPEIRNTIVKNGPKNPVSAIDLPSGFPCAVEEGAIEEASNDWPKFSNAVTIRDFKTINPVSVSSGWSSKRQIEEFIARGMVAVPDSKGQMTTFEMTKTGAIESVKKRETPSHVISTLSGFSSTQNMARRLEAMGFKFDYPKPVELVAYLISLVSEGGIILDSFAGSGTTGHAVLKQNAEDGGTRKFILVEMEPNIAEDITAERVKRVSQGYTDAKGNQVEGLGGGFQFCRLSDEPLFNEFGDIRDDVTFAQLADFLWFSEAGTGYTGKGDSPLLGVHEGRAVYLLFNGILGDRRPQGGNILTNAILEALPPHDGPKIIYAAATKLGAAALQRANVVSPKMCSARRRRASIWNARDGIRNRRRLPTS</sequence>
<keyword evidence="5" id="KW-0949">S-adenosyl-L-methionine</keyword>
<reference evidence="8 9" key="1">
    <citation type="submission" date="2024-02" db="EMBL/GenBank/DDBJ databases">
        <title>Haloferula sargassicola NBRC 104335.</title>
        <authorList>
            <person name="Ichikawa N."/>
            <person name="Katano-Makiyama Y."/>
            <person name="Hidaka K."/>
        </authorList>
    </citation>
    <scope>NUCLEOTIDE SEQUENCE [LARGE SCALE GENOMIC DNA]</scope>
    <source>
        <strain evidence="8 9">NBRC 104335</strain>
    </source>
</reference>
<organism evidence="8 9">
    <name type="scientific">Haloferula sargassicola</name>
    <dbReference type="NCBI Taxonomy" id="490096"/>
    <lineage>
        <taxon>Bacteria</taxon>
        <taxon>Pseudomonadati</taxon>
        <taxon>Verrucomicrobiota</taxon>
        <taxon>Verrucomicrobiia</taxon>
        <taxon>Verrucomicrobiales</taxon>
        <taxon>Verrucomicrobiaceae</taxon>
        <taxon>Haloferula</taxon>
    </lineage>
</organism>
<evidence type="ECO:0000256" key="1">
    <source>
        <dbReference type="ARBA" id="ARBA00006594"/>
    </source>
</evidence>
<dbReference type="EMBL" id="BAABRI010000006">
    <property type="protein sequence ID" value="GAA5482173.1"/>
    <property type="molecule type" value="Genomic_DNA"/>
</dbReference>
<evidence type="ECO:0000256" key="2">
    <source>
        <dbReference type="ARBA" id="ARBA00011900"/>
    </source>
</evidence>
<name>A0ABP9UKP7_9BACT</name>
<evidence type="ECO:0000256" key="3">
    <source>
        <dbReference type="ARBA" id="ARBA00022603"/>
    </source>
</evidence>
<comment type="similarity">
    <text evidence="1">Belongs to the N(4)/N(6)-methyltransferase family.</text>
</comment>
<dbReference type="InterPro" id="IPR002052">
    <property type="entry name" value="DNA_methylase_N6_adenine_CS"/>
</dbReference>
<gene>
    <name evidence="8" type="ORF">Hsar01_01390</name>
</gene>
<keyword evidence="3" id="KW-0489">Methyltransferase</keyword>
<dbReference type="Proteomes" id="UP001476282">
    <property type="component" value="Unassembled WGS sequence"/>
</dbReference>
<evidence type="ECO:0000256" key="6">
    <source>
        <dbReference type="ARBA" id="ARBA00047942"/>
    </source>
</evidence>
<keyword evidence="9" id="KW-1185">Reference proteome</keyword>
<accession>A0ABP9UKP7</accession>
<comment type="catalytic activity">
    <reaction evidence="6">
        <text>a 2'-deoxyadenosine in DNA + S-adenosyl-L-methionine = an N(6)-methyl-2'-deoxyadenosine in DNA + S-adenosyl-L-homocysteine + H(+)</text>
        <dbReference type="Rhea" id="RHEA:15197"/>
        <dbReference type="Rhea" id="RHEA-COMP:12418"/>
        <dbReference type="Rhea" id="RHEA-COMP:12419"/>
        <dbReference type="ChEBI" id="CHEBI:15378"/>
        <dbReference type="ChEBI" id="CHEBI:57856"/>
        <dbReference type="ChEBI" id="CHEBI:59789"/>
        <dbReference type="ChEBI" id="CHEBI:90615"/>
        <dbReference type="ChEBI" id="CHEBI:90616"/>
        <dbReference type="EC" id="2.1.1.72"/>
    </reaction>
</comment>
<proteinExistence type="inferred from homology"/>
<dbReference type="InterPro" id="IPR002295">
    <property type="entry name" value="N4/N6-MTase_EcoPI_Mod-like"/>
</dbReference>
<dbReference type="SUPFAM" id="SSF53335">
    <property type="entry name" value="S-adenosyl-L-methionine-dependent methyltransferases"/>
    <property type="match status" value="1"/>
</dbReference>
<keyword evidence="4" id="KW-0808">Transferase</keyword>
<dbReference type="EC" id="2.1.1.72" evidence="2"/>
<evidence type="ECO:0000256" key="4">
    <source>
        <dbReference type="ARBA" id="ARBA00022679"/>
    </source>
</evidence>
<dbReference type="InterPro" id="IPR002941">
    <property type="entry name" value="DNA_methylase_N4/N6"/>
</dbReference>
<evidence type="ECO:0000259" key="7">
    <source>
        <dbReference type="Pfam" id="PF01555"/>
    </source>
</evidence>
<comment type="caution">
    <text evidence="8">The sequence shown here is derived from an EMBL/GenBank/DDBJ whole genome shotgun (WGS) entry which is preliminary data.</text>
</comment>
<evidence type="ECO:0000256" key="5">
    <source>
        <dbReference type="ARBA" id="ARBA00022691"/>
    </source>
</evidence>
<dbReference type="PROSITE" id="PS00092">
    <property type="entry name" value="N6_MTASE"/>
    <property type="match status" value="1"/>
</dbReference>
<evidence type="ECO:0000313" key="9">
    <source>
        <dbReference type="Proteomes" id="UP001476282"/>
    </source>
</evidence>
<feature type="domain" description="DNA methylase N-4/N-6" evidence="7">
    <location>
        <begin position="61"/>
        <end position="406"/>
    </location>
</feature>